<dbReference type="Proteomes" id="UP000663854">
    <property type="component" value="Unassembled WGS sequence"/>
</dbReference>
<feature type="non-terminal residue" evidence="2">
    <location>
        <position position="98"/>
    </location>
</feature>
<dbReference type="GO" id="GO:0005739">
    <property type="term" value="C:mitochondrion"/>
    <property type="evidence" value="ECO:0007669"/>
    <property type="project" value="TreeGrafter"/>
</dbReference>
<evidence type="ECO:0000313" key="2">
    <source>
        <dbReference type="EMBL" id="CAF1673951.1"/>
    </source>
</evidence>
<dbReference type="GO" id="GO:0004414">
    <property type="term" value="F:homoserine O-acetyltransferase activity"/>
    <property type="evidence" value="ECO:0007669"/>
    <property type="project" value="TreeGrafter"/>
</dbReference>
<dbReference type="GO" id="GO:0009001">
    <property type="term" value="F:serine O-acetyltransferase activity"/>
    <property type="evidence" value="ECO:0007669"/>
    <property type="project" value="TreeGrafter"/>
</dbReference>
<keyword evidence="3" id="KW-1185">Reference proteome</keyword>
<dbReference type="Proteomes" id="UP000663870">
    <property type="component" value="Unassembled WGS sequence"/>
</dbReference>
<dbReference type="GO" id="GO:0009086">
    <property type="term" value="P:methionine biosynthetic process"/>
    <property type="evidence" value="ECO:0007669"/>
    <property type="project" value="TreeGrafter"/>
</dbReference>
<organism evidence="2 3">
    <name type="scientific">Rotaria sordida</name>
    <dbReference type="NCBI Taxonomy" id="392033"/>
    <lineage>
        <taxon>Eukaryota</taxon>
        <taxon>Metazoa</taxon>
        <taxon>Spiralia</taxon>
        <taxon>Gnathifera</taxon>
        <taxon>Rotifera</taxon>
        <taxon>Eurotatoria</taxon>
        <taxon>Bdelloidea</taxon>
        <taxon>Philodinida</taxon>
        <taxon>Philodinidae</taxon>
        <taxon>Rotaria</taxon>
    </lineage>
</organism>
<gene>
    <name evidence="2" type="ORF">JXQ802_LOCUS58059</name>
    <name evidence="1" type="ORF">PYM288_LOCUS41449</name>
</gene>
<evidence type="ECO:0000313" key="3">
    <source>
        <dbReference type="Proteomes" id="UP000663870"/>
    </source>
</evidence>
<dbReference type="PANTHER" id="PTHR32268:SF16">
    <property type="entry name" value="SERINE O-SUCCINYLTRANSFERASE"/>
    <property type="match status" value="1"/>
</dbReference>
<dbReference type="Gene3D" id="3.40.50.1820">
    <property type="entry name" value="alpha/beta hydrolase"/>
    <property type="match status" value="1"/>
</dbReference>
<accession>A0A816GGW8</accession>
<dbReference type="AlphaFoldDB" id="A0A816GGW8"/>
<protein>
    <submittedName>
        <fullName evidence="2">Uncharacterized protein</fullName>
    </submittedName>
</protein>
<comment type="caution">
    <text evidence="2">The sequence shown here is derived from an EMBL/GenBank/DDBJ whole genome shotgun (WGS) entry which is preliminary data.</text>
</comment>
<dbReference type="SUPFAM" id="SSF53474">
    <property type="entry name" value="alpha/beta-Hydrolases"/>
    <property type="match status" value="1"/>
</dbReference>
<evidence type="ECO:0000313" key="1">
    <source>
        <dbReference type="EMBL" id="CAF1552803.1"/>
    </source>
</evidence>
<sequence>MHFFSKFLRFSTSNVRLFISIRQKHSLDGPESAYHHVVSGYQIYKHQNESFRLKYNNKSLNEFQLAYETWGKLNAKKNNAILLFTGLSASSHAKSHDV</sequence>
<dbReference type="EMBL" id="CAJNOH010014173">
    <property type="protein sequence ID" value="CAF1552803.1"/>
    <property type="molecule type" value="Genomic_DNA"/>
</dbReference>
<dbReference type="InterPro" id="IPR008220">
    <property type="entry name" value="HAT_MetX-like"/>
</dbReference>
<dbReference type="PANTHER" id="PTHR32268">
    <property type="entry name" value="HOMOSERINE O-ACETYLTRANSFERASE"/>
    <property type="match status" value="1"/>
</dbReference>
<dbReference type="InterPro" id="IPR029058">
    <property type="entry name" value="AB_hydrolase_fold"/>
</dbReference>
<name>A0A816GGW8_9BILA</name>
<dbReference type="GO" id="GO:0006535">
    <property type="term" value="P:cysteine biosynthetic process from serine"/>
    <property type="evidence" value="ECO:0007669"/>
    <property type="project" value="TreeGrafter"/>
</dbReference>
<dbReference type="EMBL" id="CAJNOL010016068">
    <property type="protein sequence ID" value="CAF1673951.1"/>
    <property type="molecule type" value="Genomic_DNA"/>
</dbReference>
<reference evidence="2" key="1">
    <citation type="submission" date="2021-02" db="EMBL/GenBank/DDBJ databases">
        <authorList>
            <person name="Nowell W R."/>
        </authorList>
    </citation>
    <scope>NUCLEOTIDE SEQUENCE</scope>
</reference>
<proteinExistence type="predicted"/>
<dbReference type="GO" id="GO:0009092">
    <property type="term" value="P:homoserine metabolic process"/>
    <property type="evidence" value="ECO:0007669"/>
    <property type="project" value="TreeGrafter"/>
</dbReference>